<keyword evidence="3 11" id="KW-0812">Transmembrane</keyword>
<comment type="caution">
    <text evidence="13">The sequence shown here is derived from an EMBL/GenBank/DDBJ whole genome shotgun (WGS) entry which is preliminary data.</text>
</comment>
<keyword evidence="7" id="KW-0406">Ion transport</keyword>
<dbReference type="GO" id="GO:1902495">
    <property type="term" value="C:transmembrane transporter complex"/>
    <property type="evidence" value="ECO:0007669"/>
    <property type="project" value="TreeGrafter"/>
</dbReference>
<keyword evidence="4" id="KW-0677">Repeat</keyword>
<accession>A0A9J6BGR9</accession>
<evidence type="ECO:0000256" key="5">
    <source>
        <dbReference type="ARBA" id="ARBA00022989"/>
    </source>
</evidence>
<feature type="transmembrane region" description="Helical" evidence="11">
    <location>
        <begin position="162"/>
        <end position="180"/>
    </location>
</feature>
<keyword evidence="8 11" id="KW-0472">Membrane</keyword>
<keyword evidence="2" id="KW-0813">Transport</keyword>
<dbReference type="InterPro" id="IPR005821">
    <property type="entry name" value="Ion_trans_dom"/>
</dbReference>
<dbReference type="Pfam" id="PF00520">
    <property type="entry name" value="Ion_trans"/>
    <property type="match status" value="1"/>
</dbReference>
<evidence type="ECO:0000256" key="2">
    <source>
        <dbReference type="ARBA" id="ARBA00022448"/>
    </source>
</evidence>
<keyword evidence="6" id="KW-0040">ANK repeat</keyword>
<sequence length="494" mass="58831">MFSKFLKHKIFIFRTQEIHYYTTLMLLRNGHELGKNIIPHEWVTPAVLYEFFDSQISYYNKDLIEINVSGLLHCETKKTVVKSAQDVTEKMMLWDDDRTLQYLLEHKNISHIITHPVVSTFIELKYAKHKMIFRLNFWFFVFFFVLPFSLFVFFNDEKLPDGLFPMCILSIFLFAAKELFQFQIAKESRIYLRDLTNKIDIPLIILSIFLLVSYGLDWHPEIQALFEVIFIFVMTWDAMTMLPIEAVSRTLMIIKKVTMTFVRVFSSFALIILAFAFSFRIFFGSDYLEKTNGTFSEPETTEREPNIKNFEGIFTTFVKVLVMMAGEYTIEPSKLRWYQLVLFGIFVVFSFLLFNLLLGMSIEDIQNLRAAALERDLAMKAKKFIETNDKFEEIYAERTYTNTKYISISNKLIYRVSRLFLSEYIYLHNFRKIFINIRTREVTVNINEKHEPIMKRKISWLTTKYHISQEVLERIEDIISLRDQENCLNIVKRH</sequence>
<dbReference type="EMBL" id="JADBJN010000004">
    <property type="protein sequence ID" value="KAG5668848.1"/>
    <property type="molecule type" value="Genomic_DNA"/>
</dbReference>
<evidence type="ECO:0000256" key="8">
    <source>
        <dbReference type="ARBA" id="ARBA00023136"/>
    </source>
</evidence>
<keyword evidence="10" id="KW-0407">Ion channel</keyword>
<feature type="transmembrane region" description="Helical" evidence="11">
    <location>
        <begin position="135"/>
        <end position="156"/>
    </location>
</feature>
<evidence type="ECO:0000313" key="13">
    <source>
        <dbReference type="EMBL" id="KAG5668848.1"/>
    </source>
</evidence>
<evidence type="ECO:0000256" key="6">
    <source>
        <dbReference type="ARBA" id="ARBA00023043"/>
    </source>
</evidence>
<name>A0A9J6BGR9_POLVA</name>
<dbReference type="PANTHER" id="PTHR47143:SF1">
    <property type="entry name" value="ION_TRANS DOMAIN-CONTAINING PROTEIN"/>
    <property type="match status" value="1"/>
</dbReference>
<evidence type="ECO:0000256" key="1">
    <source>
        <dbReference type="ARBA" id="ARBA00004141"/>
    </source>
</evidence>
<evidence type="ECO:0000256" key="3">
    <source>
        <dbReference type="ARBA" id="ARBA00022692"/>
    </source>
</evidence>
<evidence type="ECO:0000256" key="9">
    <source>
        <dbReference type="ARBA" id="ARBA00023180"/>
    </source>
</evidence>
<organism evidence="13 14">
    <name type="scientific">Polypedilum vanderplanki</name>
    <name type="common">Sleeping chironomid midge</name>
    <dbReference type="NCBI Taxonomy" id="319348"/>
    <lineage>
        <taxon>Eukaryota</taxon>
        <taxon>Metazoa</taxon>
        <taxon>Ecdysozoa</taxon>
        <taxon>Arthropoda</taxon>
        <taxon>Hexapoda</taxon>
        <taxon>Insecta</taxon>
        <taxon>Pterygota</taxon>
        <taxon>Neoptera</taxon>
        <taxon>Endopterygota</taxon>
        <taxon>Diptera</taxon>
        <taxon>Nematocera</taxon>
        <taxon>Chironomoidea</taxon>
        <taxon>Chironomidae</taxon>
        <taxon>Chironominae</taxon>
        <taxon>Polypedilum</taxon>
        <taxon>Polypedilum</taxon>
    </lineage>
</organism>
<comment type="subcellular location">
    <subcellularLocation>
        <location evidence="1">Membrane</location>
        <topology evidence="1">Multi-pass membrane protein</topology>
    </subcellularLocation>
</comment>
<evidence type="ECO:0000256" key="7">
    <source>
        <dbReference type="ARBA" id="ARBA00023065"/>
    </source>
</evidence>
<keyword evidence="14" id="KW-1185">Reference proteome</keyword>
<keyword evidence="9" id="KW-0325">Glycoprotein</keyword>
<keyword evidence="5 11" id="KW-1133">Transmembrane helix</keyword>
<dbReference type="PANTHER" id="PTHR47143">
    <property type="entry name" value="TRANSIENT RECEPTOR POTENTIAL CATION CHANNEL PROTEIN PAINLESS"/>
    <property type="match status" value="1"/>
</dbReference>
<dbReference type="GO" id="GO:0005216">
    <property type="term" value="F:monoatomic ion channel activity"/>
    <property type="evidence" value="ECO:0007669"/>
    <property type="project" value="InterPro"/>
</dbReference>
<gene>
    <name evidence="13" type="ORF">PVAND_016770</name>
</gene>
<proteinExistence type="predicted"/>
<evidence type="ECO:0000256" key="4">
    <source>
        <dbReference type="ARBA" id="ARBA00022737"/>
    </source>
</evidence>
<feature type="transmembrane region" description="Helical" evidence="11">
    <location>
        <begin position="260"/>
        <end position="283"/>
    </location>
</feature>
<dbReference type="Proteomes" id="UP001107558">
    <property type="component" value="Chromosome 4"/>
</dbReference>
<evidence type="ECO:0000259" key="12">
    <source>
        <dbReference type="Pfam" id="PF00520"/>
    </source>
</evidence>
<dbReference type="InterPro" id="IPR052076">
    <property type="entry name" value="TRP_cation_channel"/>
</dbReference>
<dbReference type="OrthoDB" id="7787979at2759"/>
<evidence type="ECO:0000256" key="11">
    <source>
        <dbReference type="SAM" id="Phobius"/>
    </source>
</evidence>
<protein>
    <recommendedName>
        <fullName evidence="12">Ion transport domain-containing protein</fullName>
    </recommendedName>
</protein>
<dbReference type="AlphaFoldDB" id="A0A9J6BGR9"/>
<feature type="transmembrane region" description="Helical" evidence="11">
    <location>
        <begin position="337"/>
        <end position="358"/>
    </location>
</feature>
<evidence type="ECO:0000256" key="10">
    <source>
        <dbReference type="ARBA" id="ARBA00023303"/>
    </source>
</evidence>
<feature type="transmembrane region" description="Helical" evidence="11">
    <location>
        <begin position="201"/>
        <end position="216"/>
    </location>
</feature>
<reference evidence="13" key="1">
    <citation type="submission" date="2021-03" db="EMBL/GenBank/DDBJ databases">
        <title>Chromosome level genome of the anhydrobiotic midge Polypedilum vanderplanki.</title>
        <authorList>
            <person name="Yoshida Y."/>
            <person name="Kikawada T."/>
            <person name="Gusev O."/>
        </authorList>
    </citation>
    <scope>NUCLEOTIDE SEQUENCE</scope>
    <source>
        <strain evidence="13">NIAS01</strain>
        <tissue evidence="13">Whole body or cell culture</tissue>
    </source>
</reference>
<feature type="domain" description="Ion transport" evidence="12">
    <location>
        <begin position="137"/>
        <end position="370"/>
    </location>
</feature>
<feature type="transmembrane region" description="Helical" evidence="11">
    <location>
        <begin position="222"/>
        <end position="239"/>
    </location>
</feature>
<evidence type="ECO:0000313" key="14">
    <source>
        <dbReference type="Proteomes" id="UP001107558"/>
    </source>
</evidence>